<name>A0A1I0QHP3_9FLAO</name>
<sequence length="227" mass="24631">MNTKFLFIVMGLISSVIYGQVGINTEDPKASLDVNGNVRIRTATVLPSAQDVKVMVLDDENVVNTTDLNNIFERAPTANTIIKGTGGTGFSVLSLSLLNGWQKVSFPTLEIDEGLNFNTSTQEFTALEKGIYHIYFNIEMASLLSASTLGAGIFKIKSGTNTAVLISEESFLNVSVLSINVSSPVRKTQTIVKLDAGDKIVFGIKIPLADISLFNNSKATFTIWRMK</sequence>
<dbReference type="Proteomes" id="UP000199469">
    <property type="component" value="Unassembled WGS sequence"/>
</dbReference>
<protein>
    <recommendedName>
        <fullName evidence="3">C1q domain-containing protein</fullName>
    </recommendedName>
</protein>
<evidence type="ECO:0000313" key="1">
    <source>
        <dbReference type="EMBL" id="SEW26383.1"/>
    </source>
</evidence>
<dbReference type="RefSeq" id="WP_089791820.1">
    <property type="nucleotide sequence ID" value="NZ_FOIU01000001.1"/>
</dbReference>
<dbReference type="STRING" id="356305.SAMN05421841_1911"/>
<dbReference type="AlphaFoldDB" id="A0A1I0QHP3"/>
<gene>
    <name evidence="1" type="ORF">SAMN05421841_1911</name>
</gene>
<evidence type="ECO:0008006" key="3">
    <source>
        <dbReference type="Google" id="ProtNLM"/>
    </source>
</evidence>
<dbReference type="EMBL" id="FOIU01000001">
    <property type="protein sequence ID" value="SEW26383.1"/>
    <property type="molecule type" value="Genomic_DNA"/>
</dbReference>
<accession>A0A1I0QHP3</accession>
<keyword evidence="2" id="KW-1185">Reference proteome</keyword>
<dbReference type="OrthoDB" id="1345111at2"/>
<reference evidence="2" key="1">
    <citation type="submission" date="2016-10" db="EMBL/GenBank/DDBJ databases">
        <authorList>
            <person name="Varghese N."/>
            <person name="Submissions S."/>
        </authorList>
    </citation>
    <scope>NUCLEOTIDE SEQUENCE [LARGE SCALE GENOMIC DNA]</scope>
    <source>
        <strain evidence="2">DSM 17724</strain>
    </source>
</reference>
<proteinExistence type="predicted"/>
<organism evidence="1 2">
    <name type="scientific">Chryseobacterium wanjuense</name>
    <dbReference type="NCBI Taxonomy" id="356305"/>
    <lineage>
        <taxon>Bacteria</taxon>
        <taxon>Pseudomonadati</taxon>
        <taxon>Bacteroidota</taxon>
        <taxon>Flavobacteriia</taxon>
        <taxon>Flavobacteriales</taxon>
        <taxon>Weeksellaceae</taxon>
        <taxon>Chryseobacterium group</taxon>
        <taxon>Chryseobacterium</taxon>
    </lineage>
</organism>
<dbReference type="InterPro" id="IPR008983">
    <property type="entry name" value="Tumour_necrosis_fac-like_dom"/>
</dbReference>
<dbReference type="Gene3D" id="2.60.120.40">
    <property type="match status" value="1"/>
</dbReference>
<evidence type="ECO:0000313" key="2">
    <source>
        <dbReference type="Proteomes" id="UP000199469"/>
    </source>
</evidence>
<dbReference type="SUPFAM" id="SSF49842">
    <property type="entry name" value="TNF-like"/>
    <property type="match status" value="1"/>
</dbReference>